<keyword evidence="2" id="KW-1185">Reference proteome</keyword>
<sequence length="150" mass="17345">MLINLLKHYRKTVCCFILISVLLIRPILSLAQMTSDGPSGRYCGFVFHAGTNVSVELTLQHNEKGRLIGHMIYRDDETNTQGTVEEWINQDTTYRMNSTQHMLHWQDKYGSGLALLTFDQNFNQFQGLWGANLQKPHYPWTGKRCNDYTS</sequence>
<dbReference type="Proteomes" id="UP000008952">
    <property type="component" value="Unassembled WGS sequence"/>
</dbReference>
<dbReference type="HOGENOM" id="CLU_1736965_0_0_5"/>
<dbReference type="AlphaFoldDB" id="J0ZS57"/>
<dbReference type="STRING" id="1094558.ME5_00258"/>
<comment type="caution">
    <text evidence="1">The sequence shown here is derived from an EMBL/GenBank/DDBJ whole genome shotgun (WGS) entry which is preliminary data.</text>
</comment>
<protein>
    <submittedName>
        <fullName evidence="1">Uncharacterized protein</fullName>
    </submittedName>
</protein>
<dbReference type="OrthoDB" id="573382at2"/>
<organism evidence="1 2">
    <name type="scientific">Bartonella tamiae Th239</name>
    <dbReference type="NCBI Taxonomy" id="1094558"/>
    <lineage>
        <taxon>Bacteria</taxon>
        <taxon>Pseudomonadati</taxon>
        <taxon>Pseudomonadota</taxon>
        <taxon>Alphaproteobacteria</taxon>
        <taxon>Hyphomicrobiales</taxon>
        <taxon>Bartonellaceae</taxon>
        <taxon>Bartonella</taxon>
    </lineage>
</organism>
<dbReference type="EMBL" id="AIMB01000002">
    <property type="protein sequence ID" value="EJF91563.1"/>
    <property type="molecule type" value="Genomic_DNA"/>
</dbReference>
<accession>J0ZS57</accession>
<dbReference type="RefSeq" id="WP_008037691.1">
    <property type="nucleotide sequence ID" value="NZ_JH725147.1"/>
</dbReference>
<reference evidence="1 2" key="1">
    <citation type="submission" date="2012-03" db="EMBL/GenBank/DDBJ databases">
        <title>The Genome Sequence of Bartonella tamiae Th239.</title>
        <authorList>
            <consortium name="The Broad Institute Genome Sequencing Platform"/>
            <consortium name="The Broad Institute Genome Sequencing Center for Infectious Disease"/>
            <person name="Feldgarden M."/>
            <person name="Kirby J."/>
            <person name="Kosoy M."/>
            <person name="Birtles R."/>
            <person name="Probert W.S."/>
            <person name="Chiaraviglio L."/>
            <person name="Young S.K."/>
            <person name="Zeng Q."/>
            <person name="Gargeya S."/>
            <person name="Fitzgerald M."/>
            <person name="Haas B."/>
            <person name="Abouelleil A."/>
            <person name="Alvarado L."/>
            <person name="Arachchi H.M."/>
            <person name="Berlin A."/>
            <person name="Chapman S.B."/>
            <person name="Gearin G."/>
            <person name="Goldberg J."/>
            <person name="Griggs A."/>
            <person name="Gujja S."/>
            <person name="Hansen M."/>
            <person name="Heiman D."/>
            <person name="Howarth C."/>
            <person name="Larimer J."/>
            <person name="Lui A."/>
            <person name="MacDonald P.J.P."/>
            <person name="McCowen C."/>
            <person name="Montmayeur A."/>
            <person name="Murphy C."/>
            <person name="Neiman D."/>
            <person name="Pearson M."/>
            <person name="Priest M."/>
            <person name="Roberts A."/>
            <person name="Saif S."/>
            <person name="Shea T."/>
            <person name="Sisk P."/>
            <person name="Stolte C."/>
            <person name="Sykes S."/>
            <person name="Wortman J."/>
            <person name="Nusbaum C."/>
            <person name="Birren B."/>
        </authorList>
    </citation>
    <scope>NUCLEOTIDE SEQUENCE [LARGE SCALE GENOMIC DNA]</scope>
    <source>
        <strain evidence="1 2">Th239</strain>
    </source>
</reference>
<evidence type="ECO:0000313" key="2">
    <source>
        <dbReference type="Proteomes" id="UP000008952"/>
    </source>
</evidence>
<name>J0ZS57_9HYPH</name>
<proteinExistence type="predicted"/>
<gene>
    <name evidence="1" type="ORF">ME5_00258</name>
</gene>
<evidence type="ECO:0000313" key="1">
    <source>
        <dbReference type="EMBL" id="EJF91563.1"/>
    </source>
</evidence>
<dbReference type="PATRIC" id="fig|1094558.3.peg.290"/>
<dbReference type="eggNOG" id="ENOG5033F0K">
    <property type="taxonomic scope" value="Bacteria"/>
</dbReference>